<feature type="compositionally biased region" description="Low complexity" evidence="1">
    <location>
        <begin position="589"/>
        <end position="601"/>
    </location>
</feature>
<feature type="compositionally biased region" description="Basic and acidic residues" evidence="1">
    <location>
        <begin position="399"/>
        <end position="409"/>
    </location>
</feature>
<feature type="compositionally biased region" description="Polar residues" evidence="1">
    <location>
        <begin position="602"/>
        <end position="616"/>
    </location>
</feature>
<feature type="compositionally biased region" description="Pro residues" evidence="1">
    <location>
        <begin position="634"/>
        <end position="651"/>
    </location>
</feature>
<dbReference type="AlphaFoldDB" id="A0A9D3ND96"/>
<feature type="region of interest" description="Disordered" evidence="1">
    <location>
        <begin position="824"/>
        <end position="869"/>
    </location>
</feature>
<feature type="compositionally biased region" description="Pro residues" evidence="1">
    <location>
        <begin position="658"/>
        <end position="675"/>
    </location>
</feature>
<dbReference type="PANTHER" id="PTHR35077:SF2">
    <property type="entry name" value="SIMILAR TO AI661453 PROTEIN"/>
    <property type="match status" value="1"/>
</dbReference>
<accession>A0A9D3ND96</accession>
<protein>
    <submittedName>
        <fullName evidence="2">Uncharacterized protein</fullName>
    </submittedName>
</protein>
<feature type="region of interest" description="Disordered" evidence="1">
    <location>
        <begin position="367"/>
        <end position="811"/>
    </location>
</feature>
<feature type="compositionally biased region" description="Pro residues" evidence="1">
    <location>
        <begin position="110"/>
        <end position="130"/>
    </location>
</feature>
<comment type="caution">
    <text evidence="2">The sequence shown here is derived from an EMBL/GenBank/DDBJ whole genome shotgun (WGS) entry which is preliminary data.</text>
</comment>
<feature type="compositionally biased region" description="Polar residues" evidence="1">
    <location>
        <begin position="752"/>
        <end position="776"/>
    </location>
</feature>
<feature type="compositionally biased region" description="Low complexity" evidence="1">
    <location>
        <begin position="460"/>
        <end position="475"/>
    </location>
</feature>
<feature type="compositionally biased region" description="Pro residues" evidence="1">
    <location>
        <begin position="682"/>
        <end position="747"/>
    </location>
</feature>
<feature type="compositionally biased region" description="Polar residues" evidence="1">
    <location>
        <begin position="418"/>
        <end position="428"/>
    </location>
</feature>
<feature type="compositionally biased region" description="Polar residues" evidence="1">
    <location>
        <begin position="855"/>
        <end position="869"/>
    </location>
</feature>
<feature type="compositionally biased region" description="Pro residues" evidence="1">
    <location>
        <begin position="176"/>
        <end position="186"/>
    </location>
</feature>
<reference evidence="2 3" key="1">
    <citation type="submission" date="2021-06" db="EMBL/GenBank/DDBJ databases">
        <title>Chromosome-level genome assembly of the red-tail catfish (Hemibagrus wyckioides).</title>
        <authorList>
            <person name="Shao F."/>
        </authorList>
    </citation>
    <scope>NUCLEOTIDE SEQUENCE [LARGE SCALE GENOMIC DNA]</scope>
    <source>
        <strain evidence="2">EC202008001</strain>
        <tissue evidence="2">Blood</tissue>
    </source>
</reference>
<dbReference type="OrthoDB" id="8948756at2759"/>
<dbReference type="PANTHER" id="PTHR35077">
    <property type="entry name" value="SIMILAR TO AI661453 PROTEIN"/>
    <property type="match status" value="1"/>
</dbReference>
<feature type="compositionally biased region" description="Basic and acidic residues" evidence="1">
    <location>
        <begin position="824"/>
        <end position="833"/>
    </location>
</feature>
<evidence type="ECO:0000313" key="2">
    <source>
        <dbReference type="EMBL" id="KAG7319379.1"/>
    </source>
</evidence>
<feature type="compositionally biased region" description="Polar residues" evidence="1">
    <location>
        <begin position="212"/>
        <end position="221"/>
    </location>
</feature>
<feature type="compositionally biased region" description="Pro residues" evidence="1">
    <location>
        <begin position="155"/>
        <end position="165"/>
    </location>
</feature>
<keyword evidence="3" id="KW-1185">Reference proteome</keyword>
<feature type="compositionally biased region" description="Polar residues" evidence="1">
    <location>
        <begin position="85"/>
        <end position="105"/>
    </location>
</feature>
<evidence type="ECO:0000313" key="3">
    <source>
        <dbReference type="Proteomes" id="UP000824219"/>
    </source>
</evidence>
<feature type="compositionally biased region" description="Polar residues" evidence="1">
    <location>
        <begin position="244"/>
        <end position="253"/>
    </location>
</feature>
<feature type="compositionally biased region" description="Polar residues" evidence="1">
    <location>
        <begin position="507"/>
        <end position="533"/>
    </location>
</feature>
<feature type="region of interest" description="Disordered" evidence="1">
    <location>
        <begin position="85"/>
        <end position="325"/>
    </location>
</feature>
<proteinExistence type="predicted"/>
<dbReference type="EMBL" id="JAHKSW010000021">
    <property type="protein sequence ID" value="KAG7319379.1"/>
    <property type="molecule type" value="Genomic_DNA"/>
</dbReference>
<dbReference type="Proteomes" id="UP000824219">
    <property type="component" value="Linkage Group LG21"/>
</dbReference>
<gene>
    <name evidence="2" type="ORF">KOW79_017853</name>
</gene>
<organism evidence="2 3">
    <name type="scientific">Hemibagrus wyckioides</name>
    <dbReference type="NCBI Taxonomy" id="337641"/>
    <lineage>
        <taxon>Eukaryota</taxon>
        <taxon>Metazoa</taxon>
        <taxon>Chordata</taxon>
        <taxon>Craniata</taxon>
        <taxon>Vertebrata</taxon>
        <taxon>Euteleostomi</taxon>
        <taxon>Actinopterygii</taxon>
        <taxon>Neopterygii</taxon>
        <taxon>Teleostei</taxon>
        <taxon>Ostariophysi</taxon>
        <taxon>Siluriformes</taxon>
        <taxon>Bagridae</taxon>
        <taxon>Hemibagrus</taxon>
    </lineage>
</organism>
<sequence length="921" mass="98276">MMKKGGLNFLSRRNQSLFDTNVQMKDMDNVEYVFDTVMIPDSGTAKVRSRPTVKHFSTFGDGAGFAVPTPTVPVLSSFTTAQISHTGKTESLPNGGTVSVNNLGGSQISIPPPPSIAPPPPPPQFIPPSPGHVAPPSAFFGEPYSPVDLSTLEPPSMPPPKPPSLGTPDVDLSMLRPPPMSPPKPPSYQISTNSPVDIPDCPKFTPPLPPTERSQSPTTKVQKMPPPKPNRFSSVPNFEMPSYGSATPTSTPSRRPASGFIPQNTGKLYTLPKTTVLPGQSDQTPYLPMENKSKLSVGVHASGNASTSEKEIDAPQNLMPPVKPVRCNSSAMKLEENLQDLKENMHATQSNQPPSPIRLINNMAAKVESPPAAPKKIPSPVKGSPTAERSAALLSAQDIIHRTSVDPARKYSPLLNRKLQNLKTNEPSSGKEPATSPLALLMAAKERDKQRSGISRDNSTKSNSSVESSSGSIHPSDTRPNSFVVTPRPPVSPGSASPFIDPKSHTENPNVTNFRPSVHSSSILTKNPTSVASPISPPGLYHGLDTISFIPPPPEFANSDPEDEAPPHMPPPDPPAKRADVMPPLNSAPIINGPTNPPGNISSTTAPVYAVPSTQFKPKPQAPPPSLPKTQTQAPPPSQPKFQPQAPPPSLPKTQTQAPPPSQPKFQPQAPPPSLPKTQTQAPPPSQPKFQPQPPPPTQPKFQPQPPPPSHPKFQPQPLPPSQPKFPPQAPPPSPPKFPPQAPPPSQPKFQTQTLPPFQPKTQPQAPSLSEPKTQPQAPPPSQPKIQPQALPPSQQKTQPQAPPSVAAGQATLLSILQKKMLEMDPKFPHAQDADASSDEWNSQTFEEDVGGVLSLNSAPKPKSSTLHAQSASLDMKELENKMTMKAKAPASSASSKQQFGMTFLVRPGTKQPITPISKTE</sequence>
<evidence type="ECO:0000256" key="1">
    <source>
        <dbReference type="SAM" id="MobiDB-lite"/>
    </source>
</evidence>
<name>A0A9D3ND96_9TELE</name>